<accession>A0A9K3DW20</accession>
<keyword evidence="2" id="KW-1185">Reference proteome</keyword>
<evidence type="ECO:0000313" key="1">
    <source>
        <dbReference type="EMBL" id="KAF5761271.1"/>
    </source>
</evidence>
<dbReference type="AlphaFoldDB" id="A0A9K3DW20"/>
<reference evidence="1" key="1">
    <citation type="journal article" date="2017" name="Nature">
        <title>The sunflower genome provides insights into oil metabolism, flowering and Asterid evolution.</title>
        <authorList>
            <person name="Badouin H."/>
            <person name="Gouzy J."/>
            <person name="Grassa C.J."/>
            <person name="Murat F."/>
            <person name="Staton S.E."/>
            <person name="Cottret L."/>
            <person name="Lelandais-Briere C."/>
            <person name="Owens G.L."/>
            <person name="Carrere S."/>
            <person name="Mayjonade B."/>
            <person name="Legrand L."/>
            <person name="Gill N."/>
            <person name="Kane N.C."/>
            <person name="Bowers J.E."/>
            <person name="Hubner S."/>
            <person name="Bellec A."/>
            <person name="Berard A."/>
            <person name="Berges H."/>
            <person name="Blanchet N."/>
            <person name="Boniface M.C."/>
            <person name="Brunel D."/>
            <person name="Catrice O."/>
            <person name="Chaidir N."/>
            <person name="Claudel C."/>
            <person name="Donnadieu C."/>
            <person name="Faraut T."/>
            <person name="Fievet G."/>
            <person name="Helmstetter N."/>
            <person name="King M."/>
            <person name="Knapp S.J."/>
            <person name="Lai Z."/>
            <person name="Le Paslier M.C."/>
            <person name="Lippi Y."/>
            <person name="Lorenzon L."/>
            <person name="Mandel J.R."/>
            <person name="Marage G."/>
            <person name="Marchand G."/>
            <person name="Marquand E."/>
            <person name="Bret-Mestries E."/>
            <person name="Morien E."/>
            <person name="Nambeesan S."/>
            <person name="Nguyen T."/>
            <person name="Pegot-Espagnet P."/>
            <person name="Pouilly N."/>
            <person name="Raftis F."/>
            <person name="Sallet E."/>
            <person name="Schiex T."/>
            <person name="Thomas J."/>
            <person name="Vandecasteele C."/>
            <person name="Vares D."/>
            <person name="Vear F."/>
            <person name="Vautrin S."/>
            <person name="Crespi M."/>
            <person name="Mangin B."/>
            <person name="Burke J.M."/>
            <person name="Salse J."/>
            <person name="Munos S."/>
            <person name="Vincourt P."/>
            <person name="Rieseberg L.H."/>
            <person name="Langlade N.B."/>
        </authorList>
    </citation>
    <scope>NUCLEOTIDE SEQUENCE</scope>
    <source>
        <tissue evidence="1">Leaves</tissue>
    </source>
</reference>
<evidence type="ECO:0000313" key="2">
    <source>
        <dbReference type="Proteomes" id="UP000215914"/>
    </source>
</evidence>
<comment type="caution">
    <text evidence="1">The sequence shown here is derived from an EMBL/GenBank/DDBJ whole genome shotgun (WGS) entry which is preliminary data.</text>
</comment>
<reference evidence="1" key="2">
    <citation type="submission" date="2020-06" db="EMBL/GenBank/DDBJ databases">
        <title>Helianthus annuus Genome sequencing and assembly Release 2.</title>
        <authorList>
            <person name="Gouzy J."/>
            <person name="Langlade N."/>
            <person name="Munos S."/>
        </authorList>
    </citation>
    <scope>NUCLEOTIDE SEQUENCE</scope>
    <source>
        <tissue evidence="1">Leaves</tissue>
    </source>
</reference>
<gene>
    <name evidence="1" type="ORF">HanXRQr2_Chr16g0763101</name>
</gene>
<proteinExistence type="predicted"/>
<dbReference type="Gramene" id="mRNA:HanXRQr2_Chr16g0763101">
    <property type="protein sequence ID" value="mRNA:HanXRQr2_Chr16g0763101"/>
    <property type="gene ID" value="HanXRQr2_Chr16g0763101"/>
</dbReference>
<name>A0A9K3DW20_HELAN</name>
<dbReference type="EMBL" id="MNCJ02000331">
    <property type="protein sequence ID" value="KAF5761271.1"/>
    <property type="molecule type" value="Genomic_DNA"/>
</dbReference>
<protein>
    <submittedName>
        <fullName evidence="1">Uncharacterized protein</fullName>
    </submittedName>
</protein>
<organism evidence="1 2">
    <name type="scientific">Helianthus annuus</name>
    <name type="common">Common sunflower</name>
    <dbReference type="NCBI Taxonomy" id="4232"/>
    <lineage>
        <taxon>Eukaryota</taxon>
        <taxon>Viridiplantae</taxon>
        <taxon>Streptophyta</taxon>
        <taxon>Embryophyta</taxon>
        <taxon>Tracheophyta</taxon>
        <taxon>Spermatophyta</taxon>
        <taxon>Magnoliopsida</taxon>
        <taxon>eudicotyledons</taxon>
        <taxon>Gunneridae</taxon>
        <taxon>Pentapetalae</taxon>
        <taxon>asterids</taxon>
        <taxon>campanulids</taxon>
        <taxon>Asterales</taxon>
        <taxon>Asteraceae</taxon>
        <taxon>Asteroideae</taxon>
        <taxon>Heliantheae alliance</taxon>
        <taxon>Heliantheae</taxon>
        <taxon>Helianthus</taxon>
    </lineage>
</organism>
<sequence>MLWRPSELNTGCIFTWTSKDIDETLCDSDPLHRTHYAFCDMLQEIGFNGKHNEELWSALLSDWELEKAMKFIVDQEALFRRILFWN</sequence>
<dbReference type="Proteomes" id="UP000215914">
    <property type="component" value="Unassembled WGS sequence"/>
</dbReference>